<evidence type="ECO:0000256" key="3">
    <source>
        <dbReference type="ARBA" id="ARBA00022737"/>
    </source>
</evidence>
<dbReference type="InterPro" id="IPR032675">
    <property type="entry name" value="LRR_dom_sf"/>
</dbReference>
<evidence type="ECO:0000256" key="4">
    <source>
        <dbReference type="ARBA" id="ARBA00023242"/>
    </source>
</evidence>
<gene>
    <name evidence="7" type="ORF">K431DRAFT_318753</name>
</gene>
<proteinExistence type="inferred from homology"/>
<dbReference type="AlphaFoldDB" id="A0A9P4QFG8"/>
<comment type="similarity">
    <text evidence="5">Belongs to the U2 small nuclear ribonucleoprotein A family.</text>
</comment>
<name>A0A9P4QFG8_9PEZI</name>
<keyword evidence="3" id="KW-0677">Repeat</keyword>
<comment type="subcellular location">
    <subcellularLocation>
        <location evidence="1">Nucleus</location>
    </subcellularLocation>
</comment>
<dbReference type="GO" id="GO:0005686">
    <property type="term" value="C:U2 snRNP"/>
    <property type="evidence" value="ECO:0007669"/>
    <property type="project" value="TreeGrafter"/>
</dbReference>
<evidence type="ECO:0000256" key="2">
    <source>
        <dbReference type="ARBA" id="ARBA00022614"/>
    </source>
</evidence>
<dbReference type="GO" id="GO:0000398">
    <property type="term" value="P:mRNA splicing, via spliceosome"/>
    <property type="evidence" value="ECO:0007669"/>
    <property type="project" value="InterPro"/>
</dbReference>
<dbReference type="PROSITE" id="PS51450">
    <property type="entry name" value="LRR"/>
    <property type="match status" value="1"/>
</dbReference>
<dbReference type="PANTHER" id="PTHR10552:SF6">
    <property type="entry name" value="U2 SMALL NUCLEAR RIBONUCLEOPROTEIN A"/>
    <property type="match status" value="1"/>
</dbReference>
<protein>
    <recommendedName>
        <fullName evidence="6">U2 small nuclear ribonucleoprotein A'</fullName>
    </recommendedName>
</protein>
<organism evidence="7 8">
    <name type="scientific">Polychaeton citri CBS 116435</name>
    <dbReference type="NCBI Taxonomy" id="1314669"/>
    <lineage>
        <taxon>Eukaryota</taxon>
        <taxon>Fungi</taxon>
        <taxon>Dikarya</taxon>
        <taxon>Ascomycota</taxon>
        <taxon>Pezizomycotina</taxon>
        <taxon>Dothideomycetes</taxon>
        <taxon>Dothideomycetidae</taxon>
        <taxon>Capnodiales</taxon>
        <taxon>Capnodiaceae</taxon>
        <taxon>Polychaeton</taxon>
    </lineage>
</organism>
<dbReference type="GO" id="GO:0030620">
    <property type="term" value="F:U2 snRNA binding"/>
    <property type="evidence" value="ECO:0007669"/>
    <property type="project" value="InterPro"/>
</dbReference>
<evidence type="ECO:0000313" key="7">
    <source>
        <dbReference type="EMBL" id="KAF2723936.1"/>
    </source>
</evidence>
<comment type="caution">
    <text evidence="7">The sequence shown here is derived from an EMBL/GenBank/DDBJ whole genome shotgun (WGS) entry which is preliminary data.</text>
</comment>
<keyword evidence="8" id="KW-1185">Reference proteome</keyword>
<accession>A0A9P4QFG8</accession>
<keyword evidence="7" id="KW-0687">Ribonucleoprotein</keyword>
<evidence type="ECO:0000256" key="5">
    <source>
        <dbReference type="ARBA" id="ARBA00024196"/>
    </source>
</evidence>
<dbReference type="PANTHER" id="PTHR10552">
    <property type="entry name" value="U2 SMALL NUCLEAR RIBONUCLEOPROTEIN A"/>
    <property type="match status" value="1"/>
</dbReference>
<dbReference type="Pfam" id="PF14580">
    <property type="entry name" value="LRR_9"/>
    <property type="match status" value="1"/>
</dbReference>
<sequence length="246" mass="27564">MRLTAALINDSLSYLNPLKERELDLRGHKIPNIENLGAAPKDQECFDFTDNDITALANFPLMPRLQTLLCARNRISTIQSSLSKNLPNLATLVLTQNNLSNLADLDPLQGFAHLTHVSLAENPVTSKENYRYYILWRAPQIRFLDFTKVKDAERERANALFGTFDSPTDLAKEIMASKKSGAYVPAAVNGTSKANRMQLTEKEKAKLEALIRNARSLTEIQRLEKYMAEGRVPPGIMNEGDAMDET</sequence>
<keyword evidence="4" id="KW-0539">Nucleus</keyword>
<dbReference type="EMBL" id="MU003774">
    <property type="protein sequence ID" value="KAF2723936.1"/>
    <property type="molecule type" value="Genomic_DNA"/>
</dbReference>
<evidence type="ECO:0000313" key="8">
    <source>
        <dbReference type="Proteomes" id="UP000799441"/>
    </source>
</evidence>
<dbReference type="Gene3D" id="3.80.10.10">
    <property type="entry name" value="Ribonuclease Inhibitor"/>
    <property type="match status" value="1"/>
</dbReference>
<dbReference type="Proteomes" id="UP000799441">
    <property type="component" value="Unassembled WGS sequence"/>
</dbReference>
<reference evidence="7" key="1">
    <citation type="journal article" date="2020" name="Stud. Mycol.">
        <title>101 Dothideomycetes genomes: a test case for predicting lifestyles and emergence of pathogens.</title>
        <authorList>
            <person name="Haridas S."/>
            <person name="Albert R."/>
            <person name="Binder M."/>
            <person name="Bloem J."/>
            <person name="Labutti K."/>
            <person name="Salamov A."/>
            <person name="Andreopoulos B."/>
            <person name="Baker S."/>
            <person name="Barry K."/>
            <person name="Bills G."/>
            <person name="Bluhm B."/>
            <person name="Cannon C."/>
            <person name="Castanera R."/>
            <person name="Culley D."/>
            <person name="Daum C."/>
            <person name="Ezra D."/>
            <person name="Gonzalez J."/>
            <person name="Henrissat B."/>
            <person name="Kuo A."/>
            <person name="Liang C."/>
            <person name="Lipzen A."/>
            <person name="Lutzoni F."/>
            <person name="Magnuson J."/>
            <person name="Mondo S."/>
            <person name="Nolan M."/>
            <person name="Ohm R."/>
            <person name="Pangilinan J."/>
            <person name="Park H.-J."/>
            <person name="Ramirez L."/>
            <person name="Alfaro M."/>
            <person name="Sun H."/>
            <person name="Tritt A."/>
            <person name="Yoshinaga Y."/>
            <person name="Zwiers L.-H."/>
            <person name="Turgeon B."/>
            <person name="Goodwin S."/>
            <person name="Spatafora J."/>
            <person name="Crous P."/>
            <person name="Grigoriev I."/>
        </authorList>
    </citation>
    <scope>NUCLEOTIDE SEQUENCE</scope>
    <source>
        <strain evidence="7">CBS 116435</strain>
    </source>
</reference>
<dbReference type="InterPro" id="IPR044640">
    <property type="entry name" value="RU2A"/>
</dbReference>
<dbReference type="SUPFAM" id="SSF52058">
    <property type="entry name" value="L domain-like"/>
    <property type="match status" value="1"/>
</dbReference>
<evidence type="ECO:0000256" key="6">
    <source>
        <dbReference type="ARBA" id="ARBA00024238"/>
    </source>
</evidence>
<evidence type="ECO:0000256" key="1">
    <source>
        <dbReference type="ARBA" id="ARBA00004123"/>
    </source>
</evidence>
<dbReference type="InterPro" id="IPR001611">
    <property type="entry name" value="Leu-rich_rpt"/>
</dbReference>
<keyword evidence="2" id="KW-0433">Leucine-rich repeat</keyword>
<dbReference type="OrthoDB" id="433501at2759"/>
<dbReference type="FunFam" id="3.80.10.10:FF:000026">
    <property type="entry name" value="U2 small nuclear ribonucleoprotein A"/>
    <property type="match status" value="1"/>
</dbReference>